<dbReference type="Proteomes" id="UP000792671">
    <property type="component" value="Genome"/>
</dbReference>
<dbReference type="KEGG" id="vg:15613752"/>
<accession>A0A916KQ91</accession>
<dbReference type="RefSeq" id="YP_008003647.1">
    <property type="nucleotide sequence ID" value="NC_021246.1"/>
</dbReference>
<sequence>MSNIINLIIMPIINKDTEKEDIDLTNDSNNNNFNDNDVSIDSIIEKLNENLVFKELLCCENN</sequence>
<dbReference type="GeneID" id="15613752"/>
<evidence type="ECO:0000313" key="2">
    <source>
        <dbReference type="Proteomes" id="UP000792671"/>
    </source>
</evidence>
<reference evidence="1 2" key="1">
    <citation type="journal article" date="2013" name="J. Virol.">
        <title>New Insights into the Evolution of Entomopoxvirinae from the Complete Genome Sequences of Four Entomopoxviruses Infecting Adoxophyes honmai, Choristoneura biennis, Choristoneura rosaceana, and Mythimna separata.</title>
        <authorList>
            <person name="Theze J."/>
            <person name="Takatsuka J."/>
            <person name="Li Z."/>
            <person name="Gallais J."/>
            <person name="Doucet D."/>
            <person name="Arif B."/>
            <person name="Nakai M."/>
            <person name="Herniou E.A."/>
        </authorList>
    </citation>
    <scope>NUCLEOTIDE SEQUENCE [LARGE SCALE GENOMIC DNA]</scope>
</reference>
<proteinExistence type="predicted"/>
<keyword evidence="2" id="KW-1185">Reference proteome</keyword>
<protein>
    <submittedName>
        <fullName evidence="1">Uncharacterized protein</fullName>
    </submittedName>
</protein>
<evidence type="ECO:0000313" key="1">
    <source>
        <dbReference type="EMBL" id="CCU56328.1"/>
    </source>
</evidence>
<dbReference type="EMBL" id="HF679134">
    <property type="protein sequence ID" value="CCU56328.1"/>
    <property type="molecule type" value="Genomic_DNA"/>
</dbReference>
<gene>
    <name evidence="1" type="ORF">MYSEV_130</name>
</gene>
<name>A0A916KQ91_9POXV</name>
<organism evidence="1 2">
    <name type="scientific">Mythimna separata entomopoxvirus 'L'</name>
    <dbReference type="NCBI Taxonomy" id="1293572"/>
    <lineage>
        <taxon>Viruses</taxon>
        <taxon>Varidnaviria</taxon>
        <taxon>Bamfordvirae</taxon>
        <taxon>Nucleocytoviricota</taxon>
        <taxon>Pokkesviricetes</taxon>
        <taxon>Chitovirales</taxon>
        <taxon>Poxviridae</taxon>
        <taxon>Entomopoxvirinae</taxon>
        <taxon>Betaentomopoxvirus</taxon>
        <taxon>Betaentomopoxvirus mseparata</taxon>
        <taxon>Mythimna separata entomopoxvirus</taxon>
    </lineage>
</organism>